<accession>D1PXE5</accession>
<dbReference type="AlphaFoldDB" id="D1PXE5"/>
<keyword evidence="2" id="KW-1185">Reference proteome</keyword>
<comment type="caution">
    <text evidence="1">The sequence shown here is derived from an EMBL/GenBank/DDBJ whole genome shotgun (WGS) entry which is preliminary data.</text>
</comment>
<gene>
    <name evidence="1" type="ORF">HMPREF0645_1630</name>
</gene>
<evidence type="ECO:0000313" key="1">
    <source>
        <dbReference type="EMBL" id="EFA43912.1"/>
    </source>
</evidence>
<name>D1PXE5_9BACT</name>
<dbReference type="EMBL" id="ACKS01000070">
    <property type="protein sequence ID" value="EFA43912.1"/>
    <property type="molecule type" value="Genomic_DNA"/>
</dbReference>
<evidence type="ECO:0000313" key="2">
    <source>
        <dbReference type="Proteomes" id="UP000003160"/>
    </source>
</evidence>
<reference evidence="1 2" key="1">
    <citation type="submission" date="2009-10" db="EMBL/GenBank/DDBJ databases">
        <authorList>
            <person name="Qin X."/>
            <person name="Bachman B."/>
            <person name="Battles P."/>
            <person name="Bell A."/>
            <person name="Bess C."/>
            <person name="Bickham C."/>
            <person name="Chaboub L."/>
            <person name="Chen D."/>
            <person name="Coyle M."/>
            <person name="Deiros D.R."/>
            <person name="Dinh H."/>
            <person name="Forbes L."/>
            <person name="Fowler G."/>
            <person name="Francisco L."/>
            <person name="Fu Q."/>
            <person name="Gubbala S."/>
            <person name="Hale W."/>
            <person name="Han Y."/>
            <person name="Hemphill L."/>
            <person name="Highlander S.K."/>
            <person name="Hirani K."/>
            <person name="Hogues M."/>
            <person name="Jackson L."/>
            <person name="Jakkamsetti A."/>
            <person name="Javaid M."/>
            <person name="Jiang H."/>
            <person name="Korchina V."/>
            <person name="Kovar C."/>
            <person name="Lara F."/>
            <person name="Lee S."/>
            <person name="Mata R."/>
            <person name="Mathew T."/>
            <person name="Moen C."/>
            <person name="Morales K."/>
            <person name="Munidasa M."/>
            <person name="Nazareth L."/>
            <person name="Ngo R."/>
            <person name="Nguyen L."/>
            <person name="Okwuonu G."/>
            <person name="Ongeri F."/>
            <person name="Patil S."/>
            <person name="Petrosino J."/>
            <person name="Pham C."/>
            <person name="Pham P."/>
            <person name="Pu L.-L."/>
            <person name="Puazo M."/>
            <person name="Raj R."/>
            <person name="Reid J."/>
            <person name="Rouhana J."/>
            <person name="Saada N."/>
            <person name="Shang Y."/>
            <person name="Simmons D."/>
            <person name="Thornton R."/>
            <person name="Warren J."/>
            <person name="Weissenberger G."/>
            <person name="Zhang J."/>
            <person name="Zhang L."/>
            <person name="Zhou C."/>
            <person name="Zhu D."/>
            <person name="Muzny D."/>
            <person name="Worley K."/>
            <person name="Gibbs R."/>
        </authorList>
    </citation>
    <scope>NUCLEOTIDE SEQUENCE [LARGE SCALE GENOMIC DNA]</scope>
    <source>
        <strain evidence="1 2">DSM 17361</strain>
    </source>
</reference>
<dbReference type="HOGENOM" id="CLU_2397154_0_0_10"/>
<organism evidence="1 2">
    <name type="scientific">Hallella bergensis DSM 17361</name>
    <dbReference type="NCBI Taxonomy" id="585502"/>
    <lineage>
        <taxon>Bacteria</taxon>
        <taxon>Pseudomonadati</taxon>
        <taxon>Bacteroidota</taxon>
        <taxon>Bacteroidia</taxon>
        <taxon>Bacteroidales</taxon>
        <taxon>Prevotellaceae</taxon>
        <taxon>Hallella</taxon>
    </lineage>
</organism>
<proteinExistence type="predicted"/>
<protein>
    <submittedName>
        <fullName evidence="1">Uncharacterized protein</fullName>
    </submittedName>
</protein>
<sequence>MTKVHSRDDEAQNAGRQDSIRDVSNIFLFSRQVFSAKTWRIFFWLLQKQSQENSNSVLQPIPWRVQQLTCDNQTNLIFTTSSYSLSNFVTSVI</sequence>
<dbReference type="Proteomes" id="UP000003160">
    <property type="component" value="Unassembled WGS sequence"/>
</dbReference>